<dbReference type="eggNOG" id="ENOG502S693">
    <property type="taxonomic scope" value="Eukaryota"/>
</dbReference>
<feature type="region of interest" description="Disordered" evidence="3">
    <location>
        <begin position="610"/>
        <end position="639"/>
    </location>
</feature>
<evidence type="ECO:0000256" key="3">
    <source>
        <dbReference type="SAM" id="MobiDB-lite"/>
    </source>
</evidence>
<dbReference type="HOGENOM" id="CLU_014004_0_0_1"/>
<evidence type="ECO:0000256" key="1">
    <source>
        <dbReference type="ARBA" id="ARBA00004370"/>
    </source>
</evidence>
<evidence type="ECO:0000256" key="2">
    <source>
        <dbReference type="ARBA" id="ARBA00023136"/>
    </source>
</evidence>
<feature type="domain" description="VASt" evidence="5">
    <location>
        <begin position="414"/>
        <end position="614"/>
    </location>
</feature>
<keyword evidence="4" id="KW-0812">Transmembrane</keyword>
<dbReference type="AlphaFoldDB" id="K3W945"/>
<dbReference type="PROSITE" id="PS51778">
    <property type="entry name" value="VAST"/>
    <property type="match status" value="1"/>
</dbReference>
<dbReference type="InParanoid" id="K3W945"/>
<dbReference type="InterPro" id="IPR031968">
    <property type="entry name" value="VASt"/>
</dbReference>
<dbReference type="EMBL" id="GL376626">
    <property type="status" value="NOT_ANNOTATED_CDS"/>
    <property type="molecule type" value="Genomic_DNA"/>
</dbReference>
<keyword evidence="2 4" id="KW-0472">Membrane</keyword>
<reference evidence="7" key="2">
    <citation type="submission" date="2010-04" db="EMBL/GenBank/DDBJ databases">
        <authorList>
            <person name="Buell R."/>
            <person name="Hamilton J."/>
            <person name="Hostetler J."/>
        </authorList>
    </citation>
    <scope>NUCLEOTIDE SEQUENCE [LARGE SCALE GENOMIC DNA]</scope>
    <source>
        <strain evidence="7">DAOM:BR144</strain>
    </source>
</reference>
<reference evidence="7" key="1">
    <citation type="journal article" date="2010" name="Genome Biol.">
        <title>Genome sequence of the necrotrophic plant pathogen Pythium ultimum reveals original pathogenicity mechanisms and effector repertoire.</title>
        <authorList>
            <person name="Levesque C.A."/>
            <person name="Brouwer H."/>
            <person name="Cano L."/>
            <person name="Hamilton J.P."/>
            <person name="Holt C."/>
            <person name="Huitema E."/>
            <person name="Raffaele S."/>
            <person name="Robideau G.P."/>
            <person name="Thines M."/>
            <person name="Win J."/>
            <person name="Zerillo M.M."/>
            <person name="Beakes G.W."/>
            <person name="Boore J.L."/>
            <person name="Busam D."/>
            <person name="Dumas B."/>
            <person name="Ferriera S."/>
            <person name="Fuerstenberg S.I."/>
            <person name="Gachon C.M."/>
            <person name="Gaulin E."/>
            <person name="Govers F."/>
            <person name="Grenville-Briggs L."/>
            <person name="Horner N."/>
            <person name="Hostetler J."/>
            <person name="Jiang R.H."/>
            <person name="Johnson J."/>
            <person name="Krajaejun T."/>
            <person name="Lin H."/>
            <person name="Meijer H.J."/>
            <person name="Moore B."/>
            <person name="Morris P."/>
            <person name="Phuntmart V."/>
            <person name="Puiu D."/>
            <person name="Shetty J."/>
            <person name="Stajich J.E."/>
            <person name="Tripathy S."/>
            <person name="Wawra S."/>
            <person name="van West P."/>
            <person name="Whitty B.R."/>
            <person name="Coutinho P.M."/>
            <person name="Henrissat B."/>
            <person name="Martin F."/>
            <person name="Thomas P.D."/>
            <person name="Tyler B.M."/>
            <person name="De Vries R.P."/>
            <person name="Kamoun S."/>
            <person name="Yandell M."/>
            <person name="Tisserat N."/>
            <person name="Buell C.R."/>
        </authorList>
    </citation>
    <scope>NUCLEOTIDE SEQUENCE</scope>
    <source>
        <strain evidence="7">DAOM:BR144</strain>
    </source>
</reference>
<dbReference type="SUPFAM" id="SSF50405">
    <property type="entry name" value="Actin-crosslinking proteins"/>
    <property type="match status" value="1"/>
</dbReference>
<sequence>MVLLTVKETLVPSVATSALIFVAVGLKSPLFADVAFVKLAFFALLPTLLAIVVVQDEYLIHAWKRAFQVVFRCADPMADPDASWASAFASARADLYKSFMERWTGRKNLVSSSSQRRSSGGRRRRDAERSSNTTELLSASTSGKSLYEQVKENLTDHVFQKKMDAPIYFMDPTTGLFLKVNHEHKLVFTSTPDTSCLFNVVKGKTHHWGFMSTIYQRYIGQNFVGRMIVNSKKLAGWEAFRVLQRPDDGGSTGAKGEKECSNTIYMILCSSRFGKGMWLAKNRRSTLSLSHQSSNSSSSYASRSGSSRVSSSNTRSSAGEHTRDNIYLSKNFANALALTYASDLAAFEYLTNDRFMNGSRSASTWKASLSAPLPTAMDTTFQLPVLAVSERNRVSFPWIEDPSTKQFFELQDKQFTEVISTTITRCTMKEFLNLFFDEDFRKMTHERDSATANATAKDDKRLSEWHVHPHFGFVRKLSYRPAATLEHEDDSKPGRTDGTASVKAVAIDQYHSCTLSEKTLNKSIFRSKMYTLSIPYSNCFSIETLFELEDLADTVTGGPSPVKIPVLQVKCKTGVHFTRPTMLAALIEKGALQGVKRVCDMLLELAKDNRGRSSASQASTTASSSVGKKSPAGGSKASLPPNTLPIEVIKAMITSFREAKSLDDSLPSLPTKLPWKANSDVDTTRVDGVPRTNAPFFESAAHQFKMVLDESLGGKITPSLFFDSLLSDECSFFHVVHRQSGNMNVDIGAWRKYSPTKSADSDVGPAYIRMQVFRMPIDGIPGVEIAQVKDYQYYSFAHDEHTGKKRLEFGMKLAVRDFPDGENYS</sequence>
<proteinExistence type="predicted"/>
<feature type="transmembrane region" description="Helical" evidence="4">
    <location>
        <begin position="35"/>
        <end position="54"/>
    </location>
</feature>
<evidence type="ECO:0000313" key="6">
    <source>
        <dbReference type="EnsemblProtists" id="PYU1_T001486"/>
    </source>
</evidence>
<dbReference type="VEuPathDB" id="FungiDB:PYU1_G001486"/>
<keyword evidence="7" id="KW-1185">Reference proteome</keyword>
<protein>
    <recommendedName>
        <fullName evidence="5">VASt domain-containing protein</fullName>
    </recommendedName>
</protein>
<comment type="subcellular location">
    <subcellularLocation>
        <location evidence="1">Membrane</location>
    </subcellularLocation>
</comment>
<accession>K3W945</accession>
<feature type="compositionally biased region" description="Low complexity" evidence="3">
    <location>
        <begin position="289"/>
        <end position="317"/>
    </location>
</feature>
<evidence type="ECO:0000313" key="7">
    <source>
        <dbReference type="Proteomes" id="UP000019132"/>
    </source>
</evidence>
<keyword evidence="4" id="KW-1133">Transmembrane helix</keyword>
<feature type="region of interest" description="Disordered" evidence="3">
    <location>
        <begin position="110"/>
        <end position="140"/>
    </location>
</feature>
<reference evidence="6" key="3">
    <citation type="submission" date="2015-02" db="UniProtKB">
        <authorList>
            <consortium name="EnsemblProtists"/>
        </authorList>
    </citation>
    <scope>IDENTIFICATION</scope>
    <source>
        <strain evidence="6">DAOM BR144</strain>
    </source>
</reference>
<dbReference type="Proteomes" id="UP000019132">
    <property type="component" value="Unassembled WGS sequence"/>
</dbReference>
<dbReference type="InterPro" id="IPR008999">
    <property type="entry name" value="Actin-crosslinking"/>
</dbReference>
<feature type="region of interest" description="Disordered" evidence="3">
    <location>
        <begin position="289"/>
        <end position="320"/>
    </location>
</feature>
<dbReference type="Pfam" id="PF16016">
    <property type="entry name" value="VASt"/>
    <property type="match status" value="1"/>
</dbReference>
<dbReference type="EnsemblProtists" id="PYU1_T001486">
    <property type="protein sequence ID" value="PYU1_T001486"/>
    <property type="gene ID" value="PYU1_G001486"/>
</dbReference>
<dbReference type="GO" id="GO:0016020">
    <property type="term" value="C:membrane"/>
    <property type="evidence" value="ECO:0007669"/>
    <property type="project" value="UniProtKB-SubCell"/>
</dbReference>
<evidence type="ECO:0000259" key="5">
    <source>
        <dbReference type="PROSITE" id="PS51778"/>
    </source>
</evidence>
<dbReference type="OMA" id="AFSERWP"/>
<name>K3W945_GLOUD</name>
<feature type="compositionally biased region" description="Low complexity" evidence="3">
    <location>
        <begin position="613"/>
        <end position="625"/>
    </location>
</feature>
<organism evidence="6 7">
    <name type="scientific">Globisporangium ultimum (strain ATCC 200006 / CBS 805.95 / DAOM BR144)</name>
    <name type="common">Pythium ultimum</name>
    <dbReference type="NCBI Taxonomy" id="431595"/>
    <lineage>
        <taxon>Eukaryota</taxon>
        <taxon>Sar</taxon>
        <taxon>Stramenopiles</taxon>
        <taxon>Oomycota</taxon>
        <taxon>Peronosporomycetes</taxon>
        <taxon>Pythiales</taxon>
        <taxon>Pythiaceae</taxon>
        <taxon>Globisporangium</taxon>
    </lineage>
</organism>
<evidence type="ECO:0000256" key="4">
    <source>
        <dbReference type="SAM" id="Phobius"/>
    </source>
</evidence>